<keyword evidence="11" id="KW-0902">Two-component regulatory system</keyword>
<comment type="subcellular location">
    <subcellularLocation>
        <location evidence="2">Membrane</location>
        <topology evidence="2">Multi-pass membrane protein</topology>
    </subcellularLocation>
</comment>
<evidence type="ECO:0000256" key="4">
    <source>
        <dbReference type="ARBA" id="ARBA00022553"/>
    </source>
</evidence>
<comment type="catalytic activity">
    <reaction evidence="1">
        <text>ATP + protein L-histidine = ADP + protein N-phospho-L-histidine.</text>
        <dbReference type="EC" id="2.7.13.3"/>
    </reaction>
</comment>
<keyword evidence="8" id="KW-0418">Kinase</keyword>
<dbReference type="SUPFAM" id="SSF55874">
    <property type="entry name" value="ATPase domain of HSP90 chaperone/DNA topoisomerase II/histidine kinase"/>
    <property type="match status" value="1"/>
</dbReference>
<dbReference type="InterPro" id="IPR005467">
    <property type="entry name" value="His_kinase_dom"/>
</dbReference>
<evidence type="ECO:0000256" key="2">
    <source>
        <dbReference type="ARBA" id="ARBA00004141"/>
    </source>
</evidence>
<dbReference type="InterPro" id="IPR036097">
    <property type="entry name" value="HisK_dim/P_sf"/>
</dbReference>
<dbReference type="Pfam" id="PF02518">
    <property type="entry name" value="HATPase_c"/>
    <property type="match status" value="1"/>
</dbReference>
<evidence type="ECO:0000256" key="10">
    <source>
        <dbReference type="ARBA" id="ARBA00022989"/>
    </source>
</evidence>
<sequence length="645" mass="73110">MMKAVPSAIILFLLFLALPLPLLADPYSDIDKTVKVGIFPFEPMNFIDEDGRAAGLYPDLLREMSREEPWGFVFVPGSWAEGLERLQTEEIDLMISVAYSEERDEILDFNTVSVIELWSQVFTRPEEQSININDLAGQRVAIMAKDINGQHYIDTAAELGIESIIVEYPTHSDVFEAVRKGEVLAGVAPQHFGLRHAEQYDLIPSSILFSPFSIYFAAKEGKMADVLRHIDYHLIEWKEQKDSFYYRTLNFWMTGKELRLVVIPPWLIAALAVLFIMAVLFFLFVIVLRHQVNLRTGELIIQKRQYESLVKYASTIILRLNSSGEVITVNRYGEEFFSLKQGQLKGRNPVGTIFSEECGLSERLKKNSDNFVDRLILQEGRDSFIQWNLKYIRDDSLNLKETLCIGTDITERLDIEKNLKETNEQLEEMVYIASHDLQVPLVSMNGYAGELLENYGDRFDEEGLFCLERLQVNSMRMQKLVHSLLDLSRLNTEKKNISRFSLNELIGKIENDMAILLEQEKVKIHCGSLPVISADRARIEGVFRNLILNAVMYEGKNVDISALENRVLIKDDGLGIPSSQLEKIFKPGERLKMNNSEGVGMGLTFSKKVIAQHGGTISADSAGEGRGSTFTIEFPAAVLSGDDHD</sequence>
<dbReference type="GO" id="GO:0000156">
    <property type="term" value="F:phosphorelay response regulator activity"/>
    <property type="evidence" value="ECO:0007669"/>
    <property type="project" value="TreeGrafter"/>
</dbReference>
<gene>
    <name evidence="17" type="ORF">HNR50_003838</name>
</gene>
<evidence type="ECO:0000313" key="17">
    <source>
        <dbReference type="EMBL" id="MBB6482149.1"/>
    </source>
</evidence>
<dbReference type="InterPro" id="IPR004358">
    <property type="entry name" value="Sig_transdc_His_kin-like_C"/>
</dbReference>
<dbReference type="SMART" id="SM00388">
    <property type="entry name" value="HisKA"/>
    <property type="match status" value="1"/>
</dbReference>
<dbReference type="SUPFAM" id="SSF55785">
    <property type="entry name" value="PYP-like sensor domain (PAS domain)"/>
    <property type="match status" value="1"/>
</dbReference>
<dbReference type="InterPro" id="IPR000014">
    <property type="entry name" value="PAS"/>
</dbReference>
<evidence type="ECO:0000259" key="15">
    <source>
        <dbReference type="PROSITE" id="PS50112"/>
    </source>
</evidence>
<dbReference type="InterPro" id="IPR003594">
    <property type="entry name" value="HATPase_dom"/>
</dbReference>
<dbReference type="InterPro" id="IPR000700">
    <property type="entry name" value="PAS-assoc_C"/>
</dbReference>
<dbReference type="InterPro" id="IPR003661">
    <property type="entry name" value="HisK_dim/P_dom"/>
</dbReference>
<proteinExistence type="predicted"/>
<protein>
    <recommendedName>
        <fullName evidence="3">histidine kinase</fullName>
        <ecNumber evidence="3">2.7.13.3</ecNumber>
    </recommendedName>
</protein>
<dbReference type="InterPro" id="IPR050351">
    <property type="entry name" value="BphY/WalK/GraS-like"/>
</dbReference>
<dbReference type="SUPFAM" id="SSF47384">
    <property type="entry name" value="Homodimeric domain of signal transducing histidine kinase"/>
    <property type="match status" value="1"/>
</dbReference>
<keyword evidence="5" id="KW-0808">Transferase</keyword>
<dbReference type="SMART" id="SM00062">
    <property type="entry name" value="PBPb"/>
    <property type="match status" value="1"/>
</dbReference>
<dbReference type="Gene3D" id="3.30.450.20">
    <property type="entry name" value="PAS domain"/>
    <property type="match status" value="1"/>
</dbReference>
<evidence type="ECO:0000256" key="1">
    <source>
        <dbReference type="ARBA" id="ARBA00000085"/>
    </source>
</evidence>
<dbReference type="CDD" id="cd00082">
    <property type="entry name" value="HisKA"/>
    <property type="match status" value="1"/>
</dbReference>
<dbReference type="Gene3D" id="3.30.565.10">
    <property type="entry name" value="Histidine kinase-like ATPase, C-terminal domain"/>
    <property type="match status" value="1"/>
</dbReference>
<dbReference type="Pfam" id="PF00512">
    <property type="entry name" value="HisKA"/>
    <property type="match status" value="1"/>
</dbReference>
<feature type="transmembrane region" description="Helical" evidence="13">
    <location>
        <begin position="266"/>
        <end position="288"/>
    </location>
</feature>
<dbReference type="PANTHER" id="PTHR42878">
    <property type="entry name" value="TWO-COMPONENT HISTIDINE KINASE"/>
    <property type="match status" value="1"/>
</dbReference>
<dbReference type="EC" id="2.7.13.3" evidence="3"/>
<dbReference type="GO" id="GO:0030295">
    <property type="term" value="F:protein kinase activator activity"/>
    <property type="evidence" value="ECO:0007669"/>
    <property type="project" value="TreeGrafter"/>
</dbReference>
<dbReference type="RefSeq" id="WP_184748385.1">
    <property type="nucleotide sequence ID" value="NZ_JACHGJ010000010.1"/>
</dbReference>
<dbReference type="SMART" id="SM00387">
    <property type="entry name" value="HATPase_c"/>
    <property type="match status" value="1"/>
</dbReference>
<dbReference type="Gene3D" id="3.40.190.10">
    <property type="entry name" value="Periplasmic binding protein-like II"/>
    <property type="match status" value="2"/>
</dbReference>
<dbReference type="Pfam" id="PF00497">
    <property type="entry name" value="SBP_bac_3"/>
    <property type="match status" value="1"/>
</dbReference>
<evidence type="ECO:0000256" key="6">
    <source>
        <dbReference type="ARBA" id="ARBA00022692"/>
    </source>
</evidence>
<dbReference type="PROSITE" id="PS50109">
    <property type="entry name" value="HIS_KIN"/>
    <property type="match status" value="1"/>
</dbReference>
<dbReference type="GO" id="GO:0007234">
    <property type="term" value="P:osmosensory signaling via phosphorelay pathway"/>
    <property type="evidence" value="ECO:0007669"/>
    <property type="project" value="TreeGrafter"/>
</dbReference>
<accession>A0A841RH89</accession>
<keyword evidence="9" id="KW-0067">ATP-binding</keyword>
<keyword evidence="12 13" id="KW-0472">Membrane</keyword>
<reference evidence="17 18" key="1">
    <citation type="submission" date="2020-08" db="EMBL/GenBank/DDBJ databases">
        <title>Genomic Encyclopedia of Type Strains, Phase IV (KMG-IV): sequencing the most valuable type-strain genomes for metagenomic binning, comparative biology and taxonomic classification.</title>
        <authorList>
            <person name="Goeker M."/>
        </authorList>
    </citation>
    <scope>NUCLEOTIDE SEQUENCE [LARGE SCALE GENOMIC DNA]</scope>
    <source>
        <strain evidence="17 18">DSM 2461</strain>
    </source>
</reference>
<keyword evidence="6 13" id="KW-0812">Transmembrane</keyword>
<keyword evidence="10 13" id="KW-1133">Transmembrane helix</keyword>
<dbReference type="PANTHER" id="PTHR42878:SF7">
    <property type="entry name" value="SENSOR HISTIDINE KINASE GLRK"/>
    <property type="match status" value="1"/>
</dbReference>
<evidence type="ECO:0000256" key="12">
    <source>
        <dbReference type="ARBA" id="ARBA00023136"/>
    </source>
</evidence>
<feature type="domain" description="PAC" evidence="16">
    <location>
        <begin position="369"/>
        <end position="421"/>
    </location>
</feature>
<dbReference type="InterPro" id="IPR035965">
    <property type="entry name" value="PAS-like_dom_sf"/>
</dbReference>
<feature type="domain" description="Histidine kinase" evidence="14">
    <location>
        <begin position="432"/>
        <end position="638"/>
    </location>
</feature>
<evidence type="ECO:0000256" key="9">
    <source>
        <dbReference type="ARBA" id="ARBA00022840"/>
    </source>
</evidence>
<evidence type="ECO:0000256" key="13">
    <source>
        <dbReference type="SAM" id="Phobius"/>
    </source>
</evidence>
<evidence type="ECO:0000313" key="18">
    <source>
        <dbReference type="Proteomes" id="UP000587760"/>
    </source>
</evidence>
<comment type="caution">
    <text evidence="17">The sequence shown here is derived from an EMBL/GenBank/DDBJ whole genome shotgun (WGS) entry which is preliminary data.</text>
</comment>
<dbReference type="Gene3D" id="1.10.287.130">
    <property type="match status" value="1"/>
</dbReference>
<dbReference type="GO" id="GO:0016020">
    <property type="term" value="C:membrane"/>
    <property type="evidence" value="ECO:0007669"/>
    <property type="project" value="UniProtKB-SubCell"/>
</dbReference>
<evidence type="ECO:0000256" key="8">
    <source>
        <dbReference type="ARBA" id="ARBA00022777"/>
    </source>
</evidence>
<organism evidence="17 18">
    <name type="scientific">Spirochaeta isovalerica</name>
    <dbReference type="NCBI Taxonomy" id="150"/>
    <lineage>
        <taxon>Bacteria</taxon>
        <taxon>Pseudomonadati</taxon>
        <taxon>Spirochaetota</taxon>
        <taxon>Spirochaetia</taxon>
        <taxon>Spirochaetales</taxon>
        <taxon>Spirochaetaceae</taxon>
        <taxon>Spirochaeta</taxon>
    </lineage>
</organism>
<evidence type="ECO:0000256" key="11">
    <source>
        <dbReference type="ARBA" id="ARBA00023012"/>
    </source>
</evidence>
<evidence type="ECO:0000256" key="5">
    <source>
        <dbReference type="ARBA" id="ARBA00022679"/>
    </source>
</evidence>
<dbReference type="GO" id="GO:0005524">
    <property type="term" value="F:ATP binding"/>
    <property type="evidence" value="ECO:0007669"/>
    <property type="project" value="UniProtKB-KW"/>
</dbReference>
<dbReference type="Proteomes" id="UP000587760">
    <property type="component" value="Unassembled WGS sequence"/>
</dbReference>
<keyword evidence="7" id="KW-0547">Nucleotide-binding</keyword>
<evidence type="ECO:0000256" key="3">
    <source>
        <dbReference type="ARBA" id="ARBA00012438"/>
    </source>
</evidence>
<dbReference type="CDD" id="cd00075">
    <property type="entry name" value="HATPase"/>
    <property type="match status" value="1"/>
</dbReference>
<dbReference type="AlphaFoldDB" id="A0A841RH89"/>
<dbReference type="InterPro" id="IPR001638">
    <property type="entry name" value="Solute-binding_3/MltF_N"/>
</dbReference>
<dbReference type="EMBL" id="JACHGJ010000010">
    <property type="protein sequence ID" value="MBB6482149.1"/>
    <property type="molecule type" value="Genomic_DNA"/>
</dbReference>
<feature type="domain" description="PAS" evidence="15">
    <location>
        <begin position="302"/>
        <end position="357"/>
    </location>
</feature>
<dbReference type="PRINTS" id="PR00344">
    <property type="entry name" value="BCTRLSENSOR"/>
</dbReference>
<dbReference type="PROSITE" id="PS50113">
    <property type="entry name" value="PAC"/>
    <property type="match status" value="1"/>
</dbReference>
<keyword evidence="18" id="KW-1185">Reference proteome</keyword>
<dbReference type="PROSITE" id="PS50112">
    <property type="entry name" value="PAS"/>
    <property type="match status" value="1"/>
</dbReference>
<dbReference type="GO" id="GO:0000155">
    <property type="term" value="F:phosphorelay sensor kinase activity"/>
    <property type="evidence" value="ECO:0007669"/>
    <property type="project" value="InterPro"/>
</dbReference>
<evidence type="ECO:0000259" key="14">
    <source>
        <dbReference type="PROSITE" id="PS50109"/>
    </source>
</evidence>
<evidence type="ECO:0000259" key="16">
    <source>
        <dbReference type="PROSITE" id="PS50113"/>
    </source>
</evidence>
<dbReference type="InterPro" id="IPR036890">
    <property type="entry name" value="HATPase_C_sf"/>
</dbReference>
<evidence type="ECO:0000256" key="7">
    <source>
        <dbReference type="ARBA" id="ARBA00022741"/>
    </source>
</evidence>
<name>A0A841RH89_9SPIO</name>
<dbReference type="SUPFAM" id="SSF53850">
    <property type="entry name" value="Periplasmic binding protein-like II"/>
    <property type="match status" value="1"/>
</dbReference>
<keyword evidence="4" id="KW-0597">Phosphoprotein</keyword>